<dbReference type="Proteomes" id="UP000777784">
    <property type="component" value="Unassembled WGS sequence"/>
</dbReference>
<gene>
    <name evidence="3" type="ORF">KJ970_10625</name>
</gene>
<proteinExistence type="predicted"/>
<dbReference type="GO" id="GO:0031419">
    <property type="term" value="F:cobalamin binding"/>
    <property type="evidence" value="ECO:0007669"/>
    <property type="project" value="InterPro"/>
</dbReference>
<comment type="caution">
    <text evidence="3">The sequence shown here is derived from an EMBL/GenBank/DDBJ whole genome shotgun (WGS) entry which is preliminary data.</text>
</comment>
<dbReference type="NCBIfam" id="TIGR00641">
    <property type="entry name" value="acid_CoA_mut_N"/>
    <property type="match status" value="1"/>
</dbReference>
<name>A0A948RUR6_UNCEI</name>
<feature type="non-terminal residue" evidence="3">
    <location>
        <position position="1"/>
    </location>
</feature>
<dbReference type="PANTHER" id="PTHR48101:SF1">
    <property type="entry name" value="METHYLMALONYL-COA MUTASE, LARGE SUBUNIT"/>
    <property type="match status" value="1"/>
</dbReference>
<dbReference type="InterPro" id="IPR006099">
    <property type="entry name" value="MeMalonylCoA_mutase_a/b_cat"/>
</dbReference>
<dbReference type="InterPro" id="IPR006098">
    <property type="entry name" value="MMCoA_mutase_a_cat"/>
</dbReference>
<dbReference type="EMBL" id="JAHJDP010000056">
    <property type="protein sequence ID" value="MBU2691368.1"/>
    <property type="molecule type" value="Genomic_DNA"/>
</dbReference>
<organism evidence="3 4">
    <name type="scientific">Eiseniibacteriota bacterium</name>
    <dbReference type="NCBI Taxonomy" id="2212470"/>
    <lineage>
        <taxon>Bacteria</taxon>
        <taxon>Candidatus Eiseniibacteriota</taxon>
    </lineage>
</organism>
<evidence type="ECO:0000256" key="1">
    <source>
        <dbReference type="ARBA" id="ARBA00023235"/>
    </source>
</evidence>
<evidence type="ECO:0000259" key="2">
    <source>
        <dbReference type="Pfam" id="PF01642"/>
    </source>
</evidence>
<dbReference type="Pfam" id="PF01642">
    <property type="entry name" value="MM_CoA_mutase"/>
    <property type="match status" value="1"/>
</dbReference>
<keyword evidence="1" id="KW-0413">Isomerase</keyword>
<evidence type="ECO:0000313" key="3">
    <source>
        <dbReference type="EMBL" id="MBU2691368.1"/>
    </source>
</evidence>
<protein>
    <submittedName>
        <fullName evidence="3">Methylmalonyl-CoA mutase</fullName>
    </submittedName>
</protein>
<dbReference type="PANTHER" id="PTHR48101">
    <property type="entry name" value="METHYLMALONYL-COA MUTASE, MITOCHONDRIAL-RELATED"/>
    <property type="match status" value="1"/>
</dbReference>
<sequence length="281" mass="31651">AFAPRLSFFFNAHNNLFEEIAKFRAARRMWARLIKDRFNAKDPLSMKLRFHTQTAGSTLTAQQPINNSVRVTIQALAAILGGTQSLHTNSWDEAIALPKEESVLLALRTQQILAEESGTADVIDPLGGSWFVENLTCELEAEALSIMEKIENIGGVLKALEAGFVQREIHRSAYETQKALESNKQIIVGVNRYAIEEISTPPPFRVREEVFREQEKRLEDIHKRRSGEAARRTLEELEKAARGNENLLPRIYGCVEALCTIGEISDRLKVVFGAYRDPGFL</sequence>
<accession>A0A948RUR6</accession>
<evidence type="ECO:0000313" key="4">
    <source>
        <dbReference type="Proteomes" id="UP000777784"/>
    </source>
</evidence>
<dbReference type="GO" id="GO:0004494">
    <property type="term" value="F:methylmalonyl-CoA mutase activity"/>
    <property type="evidence" value="ECO:0007669"/>
    <property type="project" value="InterPro"/>
</dbReference>
<dbReference type="SUPFAM" id="SSF51703">
    <property type="entry name" value="Cobalamin (vitamin B12)-dependent enzymes"/>
    <property type="match status" value="1"/>
</dbReference>
<dbReference type="AlphaFoldDB" id="A0A948RUR6"/>
<feature type="domain" description="Methylmalonyl-CoA mutase alpha/beta chain catalytic" evidence="2">
    <location>
        <begin position="2"/>
        <end position="273"/>
    </location>
</feature>
<dbReference type="Gene3D" id="3.20.20.240">
    <property type="entry name" value="Methylmalonyl-CoA mutase"/>
    <property type="match status" value="1"/>
</dbReference>
<reference evidence="3" key="1">
    <citation type="submission" date="2021-05" db="EMBL/GenBank/DDBJ databases">
        <title>Energy efficiency and biological interactions define the core microbiome of deep oligotrophic groundwater.</title>
        <authorList>
            <person name="Mehrshad M."/>
            <person name="Lopez-Fernandez M."/>
            <person name="Bell E."/>
            <person name="Bernier-Latmani R."/>
            <person name="Bertilsson S."/>
            <person name="Dopson M."/>
        </authorList>
    </citation>
    <scope>NUCLEOTIDE SEQUENCE</scope>
    <source>
        <strain evidence="3">Modern_marine.mb.64</strain>
    </source>
</reference>
<dbReference type="InterPro" id="IPR016176">
    <property type="entry name" value="Cbl-dep_enz_cat"/>
</dbReference>